<dbReference type="EMBL" id="FCNW02000052">
    <property type="protein sequence ID" value="SAL62412.1"/>
    <property type="molecule type" value="Genomic_DNA"/>
</dbReference>
<dbReference type="Proteomes" id="UP000054977">
    <property type="component" value="Unassembled WGS sequence"/>
</dbReference>
<evidence type="ECO:0000313" key="3">
    <source>
        <dbReference type="Proteomes" id="UP000054977"/>
    </source>
</evidence>
<feature type="region of interest" description="Disordered" evidence="1">
    <location>
        <begin position="135"/>
        <end position="158"/>
    </location>
</feature>
<accession>A0A158J0E3</accession>
<name>A0A158J0E3_9BURK</name>
<comment type="caution">
    <text evidence="2">The sequence shown here is derived from an EMBL/GenBank/DDBJ whole genome shotgun (WGS) entry which is preliminary data.</text>
</comment>
<gene>
    <name evidence="2" type="ORF">AWB65_05732</name>
</gene>
<keyword evidence="3" id="KW-1185">Reference proteome</keyword>
<dbReference type="RefSeq" id="WP_087670353.1">
    <property type="nucleotide sequence ID" value="NZ_FCNW02000052.1"/>
</dbReference>
<protein>
    <submittedName>
        <fullName evidence="2">Uncharacterized protein</fullName>
    </submittedName>
</protein>
<evidence type="ECO:0000313" key="2">
    <source>
        <dbReference type="EMBL" id="SAL62412.1"/>
    </source>
</evidence>
<organism evidence="2 3">
    <name type="scientific">Caballeronia humi</name>
    <dbReference type="NCBI Taxonomy" id="326474"/>
    <lineage>
        <taxon>Bacteria</taxon>
        <taxon>Pseudomonadati</taxon>
        <taxon>Pseudomonadota</taxon>
        <taxon>Betaproteobacteria</taxon>
        <taxon>Burkholderiales</taxon>
        <taxon>Burkholderiaceae</taxon>
        <taxon>Caballeronia</taxon>
    </lineage>
</organism>
<proteinExistence type="predicted"/>
<dbReference type="AlphaFoldDB" id="A0A158J0E3"/>
<sequence length="158" mass="17467">MTRSDSTLWIYVQPDGRWCGHYVDAYRAFDIARDCVSPEVVEAAVVDGLGVRPTRIDVEPLDIGEPSKQSDAQPLTLAYEQRMLATANRHIGAARALIRALEDRLATLARDGHDTARGDRLLGFSAKRCGRWSNTAPAHRRTHCAPSTRRDQVQAGDA</sequence>
<reference evidence="2" key="1">
    <citation type="submission" date="2016-01" db="EMBL/GenBank/DDBJ databases">
        <authorList>
            <person name="Peeters C."/>
        </authorList>
    </citation>
    <scope>NUCLEOTIDE SEQUENCE [LARGE SCALE GENOMIC DNA]</scope>
    <source>
        <strain evidence="2">LMG 22934</strain>
    </source>
</reference>
<evidence type="ECO:0000256" key="1">
    <source>
        <dbReference type="SAM" id="MobiDB-lite"/>
    </source>
</evidence>